<sequence length="369" mass="39919">MVRAISARCTRRREPRPARPFAMRRASMNASDHAPDLASLRGFLALAQELHFTRTAQQLGISRVRLSQLIRRLESQVGTPLFRRTSRSVTLTAAGHRLCGLITSPYEQLLAGIEEVRTAPSRITGRIRLGLAEPALGEVSGPVLQAIAHEHPGCTIEIHTGPLDNAAETSRSLRDGLVDALLARLPVDDPDLVTGPVLAAEPWSLAVARSHRLAHQPTVSAADLTKLQDRPLLHLPTTHPACRATFSGPFPAPPGPAVRAGKADTAHHRPGRPVAGLRDLRAHVAAGHGIAICVPSLHRHFFGADVVFPTVVDLPATQVALIWHRSGPDERVLALAEAVTEHRLRRREETKKPGEARRTAGQTTPAEAR</sequence>
<dbReference type="Pfam" id="PF03466">
    <property type="entry name" value="LysR_substrate"/>
    <property type="match status" value="1"/>
</dbReference>
<evidence type="ECO:0000259" key="6">
    <source>
        <dbReference type="PROSITE" id="PS50931"/>
    </source>
</evidence>
<dbReference type="InterPro" id="IPR005119">
    <property type="entry name" value="LysR_subst-bd"/>
</dbReference>
<reference evidence="7 8" key="1">
    <citation type="submission" date="2018-06" db="EMBL/GenBank/DDBJ databases">
        <title>Sphaerisporangium craniellae sp. nov., isolated from a marine sponge in the South China Sea.</title>
        <authorList>
            <person name="Li L."/>
        </authorList>
    </citation>
    <scope>NUCLEOTIDE SEQUENCE [LARGE SCALE GENOMIC DNA]</scope>
    <source>
        <strain evidence="7 8">LHW63015</strain>
    </source>
</reference>
<keyword evidence="3" id="KW-0238">DNA-binding</keyword>
<keyword evidence="2" id="KW-0805">Transcription regulation</keyword>
<dbReference type="Proteomes" id="UP000253303">
    <property type="component" value="Unassembled WGS sequence"/>
</dbReference>
<accession>A0A366LU14</accession>
<dbReference type="PRINTS" id="PR00039">
    <property type="entry name" value="HTHLYSR"/>
</dbReference>
<comment type="caution">
    <text evidence="7">The sequence shown here is derived from an EMBL/GenBank/DDBJ whole genome shotgun (WGS) entry which is preliminary data.</text>
</comment>
<dbReference type="Gene3D" id="1.10.10.10">
    <property type="entry name" value="Winged helix-like DNA-binding domain superfamily/Winged helix DNA-binding domain"/>
    <property type="match status" value="1"/>
</dbReference>
<evidence type="ECO:0000256" key="4">
    <source>
        <dbReference type="ARBA" id="ARBA00023163"/>
    </source>
</evidence>
<feature type="region of interest" description="Disordered" evidence="5">
    <location>
        <begin position="249"/>
        <end position="272"/>
    </location>
</feature>
<name>A0A366LU14_9ACTN</name>
<feature type="domain" description="HTH lysR-type" evidence="6">
    <location>
        <begin position="35"/>
        <end position="92"/>
    </location>
</feature>
<dbReference type="EMBL" id="QMEY01000012">
    <property type="protein sequence ID" value="RBQ17247.1"/>
    <property type="molecule type" value="Genomic_DNA"/>
</dbReference>
<dbReference type="InterPro" id="IPR036390">
    <property type="entry name" value="WH_DNA-bd_sf"/>
</dbReference>
<feature type="compositionally biased region" description="Basic and acidic residues" evidence="5">
    <location>
        <begin position="344"/>
        <end position="358"/>
    </location>
</feature>
<organism evidence="7 8">
    <name type="scientific">Spongiactinospora rosea</name>
    <dbReference type="NCBI Taxonomy" id="2248750"/>
    <lineage>
        <taxon>Bacteria</taxon>
        <taxon>Bacillati</taxon>
        <taxon>Actinomycetota</taxon>
        <taxon>Actinomycetes</taxon>
        <taxon>Streptosporangiales</taxon>
        <taxon>Streptosporangiaceae</taxon>
        <taxon>Spongiactinospora</taxon>
    </lineage>
</organism>
<dbReference type="Pfam" id="PF00126">
    <property type="entry name" value="HTH_1"/>
    <property type="match status" value="1"/>
</dbReference>
<keyword evidence="8" id="KW-1185">Reference proteome</keyword>
<gene>
    <name evidence="7" type="ORF">DP939_25200</name>
</gene>
<evidence type="ECO:0000313" key="7">
    <source>
        <dbReference type="EMBL" id="RBQ17247.1"/>
    </source>
</evidence>
<dbReference type="GO" id="GO:0003677">
    <property type="term" value="F:DNA binding"/>
    <property type="evidence" value="ECO:0007669"/>
    <property type="project" value="UniProtKB-KW"/>
</dbReference>
<dbReference type="PROSITE" id="PS50931">
    <property type="entry name" value="HTH_LYSR"/>
    <property type="match status" value="1"/>
</dbReference>
<dbReference type="InterPro" id="IPR000847">
    <property type="entry name" value="LysR_HTH_N"/>
</dbReference>
<protein>
    <recommendedName>
        <fullName evidence="6">HTH lysR-type domain-containing protein</fullName>
    </recommendedName>
</protein>
<dbReference type="GO" id="GO:0032993">
    <property type="term" value="C:protein-DNA complex"/>
    <property type="evidence" value="ECO:0007669"/>
    <property type="project" value="TreeGrafter"/>
</dbReference>
<proteinExistence type="inferred from homology"/>
<feature type="compositionally biased region" description="Polar residues" evidence="5">
    <location>
        <begin position="360"/>
        <end position="369"/>
    </location>
</feature>
<dbReference type="GO" id="GO:0003700">
    <property type="term" value="F:DNA-binding transcription factor activity"/>
    <property type="evidence" value="ECO:0007669"/>
    <property type="project" value="InterPro"/>
</dbReference>
<evidence type="ECO:0000256" key="3">
    <source>
        <dbReference type="ARBA" id="ARBA00023125"/>
    </source>
</evidence>
<comment type="similarity">
    <text evidence="1">Belongs to the LysR transcriptional regulatory family.</text>
</comment>
<dbReference type="Gene3D" id="3.40.190.10">
    <property type="entry name" value="Periplasmic binding protein-like II"/>
    <property type="match status" value="2"/>
</dbReference>
<evidence type="ECO:0000256" key="1">
    <source>
        <dbReference type="ARBA" id="ARBA00009437"/>
    </source>
</evidence>
<dbReference type="AlphaFoldDB" id="A0A366LU14"/>
<evidence type="ECO:0000256" key="2">
    <source>
        <dbReference type="ARBA" id="ARBA00023015"/>
    </source>
</evidence>
<feature type="region of interest" description="Disordered" evidence="5">
    <location>
        <begin position="344"/>
        <end position="369"/>
    </location>
</feature>
<keyword evidence="4" id="KW-0804">Transcription</keyword>
<dbReference type="SUPFAM" id="SSF53850">
    <property type="entry name" value="Periplasmic binding protein-like II"/>
    <property type="match status" value="1"/>
</dbReference>
<dbReference type="PANTHER" id="PTHR30346">
    <property type="entry name" value="TRANSCRIPTIONAL DUAL REGULATOR HCAR-RELATED"/>
    <property type="match status" value="1"/>
</dbReference>
<evidence type="ECO:0000313" key="8">
    <source>
        <dbReference type="Proteomes" id="UP000253303"/>
    </source>
</evidence>
<evidence type="ECO:0000256" key="5">
    <source>
        <dbReference type="SAM" id="MobiDB-lite"/>
    </source>
</evidence>
<dbReference type="SUPFAM" id="SSF46785">
    <property type="entry name" value="Winged helix' DNA-binding domain"/>
    <property type="match status" value="1"/>
</dbReference>
<dbReference type="InterPro" id="IPR036388">
    <property type="entry name" value="WH-like_DNA-bd_sf"/>
</dbReference>
<dbReference type="PANTHER" id="PTHR30346:SF0">
    <property type="entry name" value="HCA OPERON TRANSCRIPTIONAL ACTIVATOR HCAR"/>
    <property type="match status" value="1"/>
</dbReference>